<dbReference type="VEuPathDB" id="VectorBase:MDOMA2_007561"/>
<dbReference type="EnsemblMetazoa" id="MDOA006206-RA">
    <property type="protein sequence ID" value="MDOA006206-PA"/>
    <property type="gene ID" value="MDOA006206"/>
</dbReference>
<organism evidence="1">
    <name type="scientific">Musca domestica</name>
    <name type="common">House fly</name>
    <dbReference type="NCBI Taxonomy" id="7370"/>
    <lineage>
        <taxon>Eukaryota</taxon>
        <taxon>Metazoa</taxon>
        <taxon>Ecdysozoa</taxon>
        <taxon>Arthropoda</taxon>
        <taxon>Hexapoda</taxon>
        <taxon>Insecta</taxon>
        <taxon>Pterygota</taxon>
        <taxon>Neoptera</taxon>
        <taxon>Endopterygota</taxon>
        <taxon>Diptera</taxon>
        <taxon>Brachycera</taxon>
        <taxon>Muscomorpha</taxon>
        <taxon>Muscoidea</taxon>
        <taxon>Muscidae</taxon>
        <taxon>Musca</taxon>
    </lineage>
</organism>
<proteinExistence type="predicted"/>
<evidence type="ECO:0000313" key="2">
    <source>
        <dbReference type="Proteomes" id="UP001652621"/>
    </source>
</evidence>
<gene>
    <name evidence="1" type="primary">101892500</name>
    <name evidence="3" type="synonym">LOC101892500</name>
</gene>
<name>A0A1I8MLJ6_MUSDO</name>
<dbReference type="AlphaFoldDB" id="A0A1I8MLJ6"/>
<keyword evidence="2" id="KW-1185">Reference proteome</keyword>
<protein>
    <submittedName>
        <fullName evidence="3">Uncharacterized protein LOC101892500</fullName>
    </submittedName>
</protein>
<reference evidence="3" key="2">
    <citation type="submission" date="2025-04" db="UniProtKB">
        <authorList>
            <consortium name="RefSeq"/>
        </authorList>
    </citation>
    <scope>IDENTIFICATION</scope>
    <source>
        <strain evidence="3">Aabys</strain>
    </source>
</reference>
<dbReference type="OrthoDB" id="7865954at2759"/>
<dbReference type="eggNOG" id="ENOG502TKWJ">
    <property type="taxonomic scope" value="Eukaryota"/>
</dbReference>
<reference evidence="1" key="1">
    <citation type="submission" date="2020-05" db="UniProtKB">
        <authorList>
            <consortium name="EnsemblMetazoa"/>
        </authorList>
    </citation>
    <scope>IDENTIFICATION</scope>
    <source>
        <strain evidence="1">Aabys</strain>
    </source>
</reference>
<dbReference type="KEGG" id="mde:101892500"/>
<dbReference type="VEuPathDB" id="VectorBase:MDOA006206"/>
<evidence type="ECO:0000313" key="3">
    <source>
        <dbReference type="RefSeq" id="XP_005184139.1"/>
    </source>
</evidence>
<evidence type="ECO:0000313" key="1">
    <source>
        <dbReference type="EnsemblMetazoa" id="MDOA006206-PA"/>
    </source>
</evidence>
<dbReference type="Proteomes" id="UP001652621">
    <property type="component" value="Unplaced"/>
</dbReference>
<accession>A0A1I8MLJ6</accession>
<dbReference type="GeneID" id="101892500"/>
<dbReference type="RefSeq" id="XP_005184139.1">
    <property type="nucleotide sequence ID" value="XM_005184082.3"/>
</dbReference>
<sequence>MKSTKCVNFGQILMGENYELFILCNICKSDVGGDVKGFLEHLDSCINISRIKAERTQMKYNKLKGTHVLGKTTVNDVKEFLVYDYADVDFLQTGNDFIDLLDIEEELLNPKWYTTENNGVSKANKTSQKQYEVLVEEVTPFVQFKEPPIKNGAKKVKFQVDSKCPTRTCTKRRFSDGNIVNGRVHELEGKYNVNFTPATNKTGENFSTCKGGADLSKVLPTKDICSAKEIISKPVVKNHDEPKTPAKEKKTAEILNKLSSLGLQIKRTNTKATTPDLSDEIVTDEKTLQILKKLQSKGGMKVKLINKQRQIKNISCPSVPVTNTNHLVNESIKPNIKNLIIRKTVSNESSL</sequence>